<evidence type="ECO:0000259" key="1">
    <source>
        <dbReference type="Pfam" id="PF00535"/>
    </source>
</evidence>
<sequence>MKLKEEKHLVTVICTCYNQGDYVAQALNSVLEQTHRPIELFIVDNGSTDHSRLEINLWLDANVEKIPTKSFYHEKPMNYCKAFNQAFAKSKGCFLVDLAADDFLDSRHLELALAHLQQSNAKVYFSNALEHFPNGKVQSFYPTNKEGKAKVPIVEGDVFGTVIKRYAISSPTLVMEANAFRSVGAYDENLSYEDFDILVRMAAKYSFVYGDYLTVNKRIIKDSLSQQQYKSRNSQLLPSTLIVCEKIAGMVKCRSDKEALRLRLLHEIKHATVSANFDIALKMLKLYKTLYPINLWFLLYYSWSKIKWDLSAGYEKWRQRSFD</sequence>
<dbReference type="GO" id="GO:0016740">
    <property type="term" value="F:transferase activity"/>
    <property type="evidence" value="ECO:0007669"/>
    <property type="project" value="UniProtKB-KW"/>
</dbReference>
<feature type="domain" description="Glycosyltransferase 2-like" evidence="1">
    <location>
        <begin position="11"/>
        <end position="136"/>
    </location>
</feature>
<keyword evidence="3" id="KW-1185">Reference proteome</keyword>
<gene>
    <name evidence="2" type="ORF">CA2015_0429</name>
</gene>
<dbReference type="SUPFAM" id="SSF53448">
    <property type="entry name" value="Nucleotide-diphospho-sugar transferases"/>
    <property type="match status" value="1"/>
</dbReference>
<organism evidence="2 3">
    <name type="scientific">Cyclobacterium amurskyense</name>
    <dbReference type="NCBI Taxonomy" id="320787"/>
    <lineage>
        <taxon>Bacteria</taxon>
        <taxon>Pseudomonadati</taxon>
        <taxon>Bacteroidota</taxon>
        <taxon>Cytophagia</taxon>
        <taxon>Cytophagales</taxon>
        <taxon>Cyclobacteriaceae</taxon>
        <taxon>Cyclobacterium</taxon>
    </lineage>
</organism>
<dbReference type="PANTHER" id="PTHR43685:SF11">
    <property type="entry name" value="GLYCOSYLTRANSFERASE TAGX-RELATED"/>
    <property type="match status" value="1"/>
</dbReference>
<proteinExistence type="predicted"/>
<evidence type="ECO:0000313" key="3">
    <source>
        <dbReference type="Proteomes" id="UP000036520"/>
    </source>
</evidence>
<protein>
    <submittedName>
        <fullName evidence="2">Glycosyl transferase</fullName>
    </submittedName>
</protein>
<dbReference type="PANTHER" id="PTHR43685">
    <property type="entry name" value="GLYCOSYLTRANSFERASE"/>
    <property type="match status" value="1"/>
</dbReference>
<dbReference type="EMBL" id="CP012040">
    <property type="protein sequence ID" value="AKP49900.1"/>
    <property type="molecule type" value="Genomic_DNA"/>
</dbReference>
<dbReference type="InterPro" id="IPR050834">
    <property type="entry name" value="Glycosyltransf_2"/>
</dbReference>
<dbReference type="AlphaFoldDB" id="A0A0H4P9S9"/>
<dbReference type="STRING" id="320787.CA2015_0429"/>
<dbReference type="InterPro" id="IPR001173">
    <property type="entry name" value="Glyco_trans_2-like"/>
</dbReference>
<name>A0A0H4P9S9_9BACT</name>
<reference evidence="2 3" key="1">
    <citation type="submission" date="2015-07" db="EMBL/GenBank/DDBJ databases">
        <authorList>
            <person name="Kim K.M."/>
        </authorList>
    </citation>
    <scope>NUCLEOTIDE SEQUENCE [LARGE SCALE GENOMIC DNA]</scope>
    <source>
        <strain evidence="2 3">KCTC 12363</strain>
    </source>
</reference>
<evidence type="ECO:0000313" key="2">
    <source>
        <dbReference type="EMBL" id="AKP49900.1"/>
    </source>
</evidence>
<accession>A0A0H4P9S9</accession>
<dbReference type="Pfam" id="PF00535">
    <property type="entry name" value="Glycos_transf_2"/>
    <property type="match status" value="1"/>
</dbReference>
<dbReference type="KEGG" id="camu:CA2015_0429"/>
<keyword evidence="2" id="KW-0808">Transferase</keyword>
<dbReference type="Proteomes" id="UP000036520">
    <property type="component" value="Chromosome"/>
</dbReference>
<dbReference type="InterPro" id="IPR029044">
    <property type="entry name" value="Nucleotide-diphossugar_trans"/>
</dbReference>
<dbReference type="RefSeq" id="WP_048640387.1">
    <property type="nucleotide sequence ID" value="NZ_CP012040.1"/>
</dbReference>
<dbReference type="Gene3D" id="3.90.550.10">
    <property type="entry name" value="Spore Coat Polysaccharide Biosynthesis Protein SpsA, Chain A"/>
    <property type="match status" value="1"/>
</dbReference>
<dbReference type="OrthoDB" id="396512at2"/>